<reference evidence="2" key="1">
    <citation type="journal article" date="2014" name="Nat. Genet.">
        <title>Genome of the human hookworm Necator americanus.</title>
        <authorList>
            <person name="Tang Y.T."/>
            <person name="Gao X."/>
            <person name="Rosa B.A."/>
            <person name="Abubucker S."/>
            <person name="Hallsworth-Pepin K."/>
            <person name="Martin J."/>
            <person name="Tyagi R."/>
            <person name="Heizer E."/>
            <person name="Zhang X."/>
            <person name="Bhonagiri-Palsikar V."/>
            <person name="Minx P."/>
            <person name="Warren W.C."/>
            <person name="Wang Q."/>
            <person name="Zhan B."/>
            <person name="Hotez P.J."/>
            <person name="Sternberg P.W."/>
            <person name="Dougall A."/>
            <person name="Gaze S.T."/>
            <person name="Mulvenna J."/>
            <person name="Sotillo J."/>
            <person name="Ranganathan S."/>
            <person name="Rabelo E.M."/>
            <person name="Wilson R.K."/>
            <person name="Felgner P.L."/>
            <person name="Bethony J."/>
            <person name="Hawdon J.M."/>
            <person name="Gasser R.B."/>
            <person name="Loukas A."/>
            <person name="Mitreva M."/>
        </authorList>
    </citation>
    <scope>NUCLEOTIDE SEQUENCE [LARGE SCALE GENOMIC DNA]</scope>
</reference>
<evidence type="ECO:0000313" key="1">
    <source>
        <dbReference type="EMBL" id="ETN74108.1"/>
    </source>
</evidence>
<sequence>MNVEMGGGHHEPFQIPNYSIYNNYRQFPELAAHEKRLAQIGLKDPWIRSQLVTSTLKLATTPEELHIGTDGLQWNEQGERLSEFIMTTKTTHGNSLPKALLSTLEVGVTSGRWHTEIDHIIVSERFCLTDVAVVPKFYTGLDHRLLRGRFSFTRREEKPAKFRERSPRTITNWDLFAALVGFWEN</sequence>
<dbReference type="EMBL" id="KI660387">
    <property type="protein sequence ID" value="ETN74108.1"/>
    <property type="molecule type" value="Genomic_DNA"/>
</dbReference>
<evidence type="ECO:0000313" key="2">
    <source>
        <dbReference type="Proteomes" id="UP000053676"/>
    </source>
</evidence>
<protein>
    <submittedName>
        <fullName evidence="1">Uncharacterized protein</fullName>
    </submittedName>
</protein>
<accession>W2SX56</accession>
<gene>
    <name evidence="1" type="ORF">NECAME_04137</name>
</gene>
<keyword evidence="2" id="KW-1185">Reference proteome</keyword>
<dbReference type="OrthoDB" id="521512at2759"/>
<dbReference type="KEGG" id="nai:NECAME_04137"/>
<dbReference type="Proteomes" id="UP000053676">
    <property type="component" value="Unassembled WGS sequence"/>
</dbReference>
<organism evidence="1 2">
    <name type="scientific">Necator americanus</name>
    <name type="common">Human hookworm</name>
    <dbReference type="NCBI Taxonomy" id="51031"/>
    <lineage>
        <taxon>Eukaryota</taxon>
        <taxon>Metazoa</taxon>
        <taxon>Ecdysozoa</taxon>
        <taxon>Nematoda</taxon>
        <taxon>Chromadorea</taxon>
        <taxon>Rhabditida</taxon>
        <taxon>Rhabditina</taxon>
        <taxon>Rhabditomorpha</taxon>
        <taxon>Strongyloidea</taxon>
        <taxon>Ancylostomatidae</taxon>
        <taxon>Bunostominae</taxon>
        <taxon>Necator</taxon>
    </lineage>
</organism>
<dbReference type="AlphaFoldDB" id="W2SX56"/>
<proteinExistence type="predicted"/>
<name>W2SX56_NECAM</name>
<dbReference type="STRING" id="51031.W2SX56"/>